<proteinExistence type="predicted"/>
<sequence>MLLIESLLERQRRNQDHKEHKNQTMTRCSFTSPPSFSFQGVLGGAVCAWYTGCINTLID</sequence>
<protein>
    <submittedName>
        <fullName evidence="1">Uncharacterized protein</fullName>
    </submittedName>
</protein>
<accession>A0ACB7ELU6</accession>
<evidence type="ECO:0000313" key="2">
    <source>
        <dbReference type="Proteomes" id="UP000805704"/>
    </source>
</evidence>
<dbReference type="EMBL" id="CM024793">
    <property type="protein sequence ID" value="KAG8003024.1"/>
    <property type="molecule type" value="Genomic_DNA"/>
</dbReference>
<organism evidence="1 2">
    <name type="scientific">Nibea albiflora</name>
    <name type="common">Yellow drum</name>
    <name type="synonym">Corvina albiflora</name>
    <dbReference type="NCBI Taxonomy" id="240163"/>
    <lineage>
        <taxon>Eukaryota</taxon>
        <taxon>Metazoa</taxon>
        <taxon>Chordata</taxon>
        <taxon>Craniata</taxon>
        <taxon>Vertebrata</taxon>
        <taxon>Euteleostomi</taxon>
        <taxon>Actinopterygii</taxon>
        <taxon>Neopterygii</taxon>
        <taxon>Teleostei</taxon>
        <taxon>Neoteleostei</taxon>
        <taxon>Acanthomorphata</taxon>
        <taxon>Eupercaria</taxon>
        <taxon>Sciaenidae</taxon>
        <taxon>Nibea</taxon>
    </lineage>
</organism>
<keyword evidence="2" id="KW-1185">Reference proteome</keyword>
<dbReference type="Proteomes" id="UP000805704">
    <property type="component" value="Chromosome 5"/>
</dbReference>
<gene>
    <name evidence="1" type="ORF">GBF38_015680</name>
</gene>
<reference evidence="1" key="1">
    <citation type="submission" date="2020-04" db="EMBL/GenBank/DDBJ databases">
        <title>A chromosome-scale assembly and high-density genetic map of the yellow drum (Nibea albiflora) genome.</title>
        <authorList>
            <person name="Xu D."/>
            <person name="Zhang W."/>
            <person name="Chen R."/>
            <person name="Tan P."/>
            <person name="Wang L."/>
            <person name="Song H."/>
            <person name="Tian L."/>
            <person name="Zhu Q."/>
            <person name="Wang B."/>
        </authorList>
    </citation>
    <scope>NUCLEOTIDE SEQUENCE</scope>
    <source>
        <strain evidence="1">ZJHYS-2018</strain>
    </source>
</reference>
<name>A0ACB7ELU6_NIBAL</name>
<evidence type="ECO:0000313" key="1">
    <source>
        <dbReference type="EMBL" id="KAG8003024.1"/>
    </source>
</evidence>
<comment type="caution">
    <text evidence="1">The sequence shown here is derived from an EMBL/GenBank/DDBJ whole genome shotgun (WGS) entry which is preliminary data.</text>
</comment>